<dbReference type="eggNOG" id="ENOG502QSZR">
    <property type="taxonomic scope" value="Eukaryota"/>
</dbReference>
<dbReference type="GO" id="GO:0002020">
    <property type="term" value="F:protease binding"/>
    <property type="evidence" value="ECO:0007669"/>
    <property type="project" value="TreeGrafter"/>
</dbReference>
<comment type="subcellular location">
    <subcellularLocation>
        <location evidence="1">Secreted</location>
    </subcellularLocation>
</comment>
<feature type="compositionally biased region" description="Basic and acidic residues" evidence="12">
    <location>
        <begin position="285"/>
        <end position="297"/>
    </location>
</feature>
<dbReference type="PANTHER" id="PTHR11844">
    <property type="entry name" value="METALLOPROTEASE INHIBITOR"/>
    <property type="match status" value="1"/>
</dbReference>
<keyword evidence="7" id="KW-0646">Protease inhibitor</keyword>
<keyword evidence="6" id="KW-0483">Metalloprotease inhibitor</keyword>
<feature type="disulfide bond" evidence="11">
    <location>
        <begin position="789"/>
        <end position="794"/>
    </location>
</feature>
<keyword evidence="9" id="KW-0481">Metalloenzyme inhibitor</keyword>
<dbReference type="InterPro" id="IPR027465">
    <property type="entry name" value="TIMP_C"/>
</dbReference>
<feature type="compositionally biased region" description="Basic and acidic residues" evidence="12">
    <location>
        <begin position="316"/>
        <end position="330"/>
    </location>
</feature>
<dbReference type="GO" id="GO:0009725">
    <property type="term" value="P:response to hormone"/>
    <property type="evidence" value="ECO:0007669"/>
    <property type="project" value="TreeGrafter"/>
</dbReference>
<evidence type="ECO:0000256" key="3">
    <source>
        <dbReference type="ARBA" id="ARBA00011847"/>
    </source>
</evidence>
<dbReference type="Gene3D" id="2.40.50.120">
    <property type="match status" value="1"/>
</dbReference>
<feature type="domain" description="NTR" evidence="13">
    <location>
        <begin position="592"/>
        <end position="782"/>
    </location>
</feature>
<dbReference type="FunCoup" id="L9L0G5">
    <property type="interactions" value="5"/>
</dbReference>
<keyword evidence="5" id="KW-0964">Secreted</keyword>
<comment type="similarity">
    <text evidence="2">Belongs to the protease inhibitor I35 (TIMP) family.</text>
</comment>
<evidence type="ECO:0000259" key="13">
    <source>
        <dbReference type="PROSITE" id="PS50189"/>
    </source>
</evidence>
<evidence type="ECO:0000256" key="5">
    <source>
        <dbReference type="ARBA" id="ARBA00022525"/>
    </source>
</evidence>
<dbReference type="InterPro" id="IPR001820">
    <property type="entry name" value="TIMP"/>
</dbReference>
<protein>
    <recommendedName>
        <fullName evidence="4">Metalloproteinase inhibitor 2</fullName>
    </recommendedName>
    <alternativeName>
        <fullName evidence="10">Tissue inhibitor of metalloproteinases 2</fullName>
    </alternativeName>
</protein>
<feature type="compositionally biased region" description="Basic and acidic residues" evidence="12">
    <location>
        <begin position="348"/>
        <end position="358"/>
    </location>
</feature>
<dbReference type="FunFam" id="3.90.370.10:FF:000001">
    <property type="entry name" value="Metalloproteinase inhibitor 3"/>
    <property type="match status" value="1"/>
</dbReference>
<dbReference type="STRING" id="246437.L9L0G5"/>
<evidence type="ECO:0000256" key="1">
    <source>
        <dbReference type="ARBA" id="ARBA00004613"/>
    </source>
</evidence>
<evidence type="ECO:0000256" key="8">
    <source>
        <dbReference type="ARBA" id="ARBA00023157"/>
    </source>
</evidence>
<evidence type="ECO:0000256" key="9">
    <source>
        <dbReference type="ARBA" id="ARBA00023215"/>
    </source>
</evidence>
<dbReference type="CDD" id="cd03585">
    <property type="entry name" value="NTR_TIMP"/>
    <property type="match status" value="1"/>
</dbReference>
<evidence type="ECO:0000256" key="12">
    <source>
        <dbReference type="SAM" id="MobiDB-lite"/>
    </source>
</evidence>
<dbReference type="Proteomes" id="UP000011518">
    <property type="component" value="Unassembled WGS sequence"/>
</dbReference>
<sequence length="850" mass="93620">MLSASGWATLVTQSCPVCCGPIMASVAPGALEPLEASTLGSNHLPTEAVPAELSEMRRSMEKAACPGPHPHDEASPLRQKLQVRDKGNGVLRGSDLALRGSDLALRDSDLALPGSDLALPGSDVALQGCPDGQLEQSQQLQRLAEEWREEWQQTQRQQDKDLRRLYLAHLLAGPGQPEAAGHPQAKEKHRAAPRAEKNRRGEPIRQQTWPPKARKKAGGTGRQGATRATGLPAPGLSPPEKSKGKRLPSPKAGGASGRHAGGPRASRGLYPQKPSPLLITTRASKGLDGRPRGRALEGTRPLGRGTTRFVQSLRSAPRDQSPDDKWKDLEQLWPVGSTHGRSAVPRASPREREHPDKSKWQKELEFAFEELFNTNRKLKKHLSLYLKPRPGVGQSHISEVREYSMEAPREKGVMGADTLPTGASGSPVEVHAPQTPSKPDLRQLLSQIGNLKHPMARPTMKNEGQTSSCKVGALLSEEDFLSCSAGSGQEAPKPATLGEGSHQLLLPEQVDGINLTTSKQKLKAEMEQRRQKQLELLEQTEHPNLSLEIHYTAELEEERRQQRRDRLAILKSYSTSHQENRGSCFSTSSPLCTSVLEDCSQDQMIRDLKQQIVEQMIRAKAVSEKEVDSGNDIYGNPIKRIQYEIKQIKMFKGPDKDIELIYTAPSSAVCGVSLDVGGKKEYLIAGPTTVKQQPVSQLHLSPPSPNLRVPSFPCLNFRVKEATQRWSLVAGVLLSMVRSDMTAGKAEGDGKMHITLCDFIVPWDTLSTTQKKSLNHRYQMGCECKISRCPMIPCYVSSPDECLWMDWVTEKSINGHQARFFACIKRSDGSCAWYRGAAPPKQEFLDIEDP</sequence>
<evidence type="ECO:0000313" key="14">
    <source>
        <dbReference type="EMBL" id="ELW68249.1"/>
    </source>
</evidence>
<accession>L9L0G5</accession>
<reference evidence="15" key="2">
    <citation type="journal article" date="2013" name="Nat. Commun.">
        <title>Genome of the Chinese tree shrew.</title>
        <authorList>
            <person name="Fan Y."/>
            <person name="Huang Z.Y."/>
            <person name="Cao C.C."/>
            <person name="Chen C.S."/>
            <person name="Chen Y.X."/>
            <person name="Fan D.D."/>
            <person name="He J."/>
            <person name="Hou H.L."/>
            <person name="Hu L."/>
            <person name="Hu X.T."/>
            <person name="Jiang X.T."/>
            <person name="Lai R."/>
            <person name="Lang Y.S."/>
            <person name="Liang B."/>
            <person name="Liao S.G."/>
            <person name="Mu D."/>
            <person name="Ma Y.Y."/>
            <person name="Niu Y.Y."/>
            <person name="Sun X.Q."/>
            <person name="Xia J.Q."/>
            <person name="Xiao J."/>
            <person name="Xiong Z.Q."/>
            <person name="Xu L."/>
            <person name="Yang L."/>
            <person name="Zhang Y."/>
            <person name="Zhao W."/>
            <person name="Zhao X.D."/>
            <person name="Zheng Y.T."/>
            <person name="Zhou J.M."/>
            <person name="Zhu Y.B."/>
            <person name="Zhang G.J."/>
            <person name="Wang J."/>
            <person name="Yao Y.G."/>
        </authorList>
    </citation>
    <scope>NUCLEOTIDE SEQUENCE [LARGE SCALE GENOMIC DNA]</scope>
</reference>
<dbReference type="GO" id="GO:0034097">
    <property type="term" value="P:response to cytokine"/>
    <property type="evidence" value="ECO:0007669"/>
    <property type="project" value="TreeGrafter"/>
</dbReference>
<dbReference type="GO" id="GO:0005615">
    <property type="term" value="C:extracellular space"/>
    <property type="evidence" value="ECO:0007669"/>
    <property type="project" value="TreeGrafter"/>
</dbReference>
<feature type="disulfide bond" evidence="11">
    <location>
        <begin position="784"/>
        <end position="831"/>
    </location>
</feature>
<dbReference type="InterPro" id="IPR008993">
    <property type="entry name" value="TIMP-like_OB-fold"/>
</dbReference>
<evidence type="ECO:0000256" key="2">
    <source>
        <dbReference type="ARBA" id="ARBA00011027"/>
    </source>
</evidence>
<dbReference type="InterPro" id="IPR001134">
    <property type="entry name" value="Netrin_domain"/>
</dbReference>
<keyword evidence="15" id="KW-1185">Reference proteome</keyword>
<evidence type="ECO:0000256" key="4">
    <source>
        <dbReference type="ARBA" id="ARBA00013520"/>
    </source>
</evidence>
<evidence type="ECO:0000256" key="11">
    <source>
        <dbReference type="PIRSR" id="PIRSR601820-3"/>
    </source>
</evidence>
<dbReference type="PROSITE" id="PS50189">
    <property type="entry name" value="NTR"/>
    <property type="match status" value="1"/>
</dbReference>
<dbReference type="GO" id="GO:0051045">
    <property type="term" value="P:negative regulation of membrane protein ectodomain proteolysis"/>
    <property type="evidence" value="ECO:0007669"/>
    <property type="project" value="TreeGrafter"/>
</dbReference>
<comment type="subunit">
    <text evidence="3">Interacts (via the C-terminal) with MMP2 (via the C-terminal PEX domain); the interaction inhibits the MMP2 activity.</text>
</comment>
<gene>
    <name evidence="14" type="ORF">TREES_T100007420</name>
</gene>
<dbReference type="Gene3D" id="3.90.370.10">
    <property type="entry name" value="Tissue inhibitor of metalloproteinase-1. Chain B, domain 1"/>
    <property type="match status" value="1"/>
</dbReference>
<feature type="disulfide bond" evidence="11">
    <location>
        <begin position="802"/>
        <end position="823"/>
    </location>
</feature>
<feature type="compositionally biased region" description="Basic and acidic residues" evidence="12">
    <location>
        <begin position="193"/>
        <end position="203"/>
    </location>
</feature>
<organism evidence="14 15">
    <name type="scientific">Tupaia chinensis</name>
    <name type="common">Chinese tree shrew</name>
    <name type="synonym">Tupaia belangeri chinensis</name>
    <dbReference type="NCBI Taxonomy" id="246437"/>
    <lineage>
        <taxon>Eukaryota</taxon>
        <taxon>Metazoa</taxon>
        <taxon>Chordata</taxon>
        <taxon>Craniata</taxon>
        <taxon>Vertebrata</taxon>
        <taxon>Euteleostomi</taxon>
        <taxon>Mammalia</taxon>
        <taxon>Eutheria</taxon>
        <taxon>Euarchontoglires</taxon>
        <taxon>Scandentia</taxon>
        <taxon>Tupaiidae</taxon>
        <taxon>Tupaia</taxon>
    </lineage>
</organism>
<reference evidence="15" key="1">
    <citation type="submission" date="2012-07" db="EMBL/GenBank/DDBJ databases">
        <title>Genome of the Chinese tree shrew, a rising model animal genetically related to primates.</title>
        <authorList>
            <person name="Zhang G."/>
            <person name="Fan Y."/>
            <person name="Yao Y."/>
            <person name="Huang Z."/>
        </authorList>
    </citation>
    <scope>NUCLEOTIDE SEQUENCE [LARGE SCALE GENOMIC DNA]</scope>
</reference>
<dbReference type="AlphaFoldDB" id="L9L0G5"/>
<name>L9L0G5_TUPCH</name>
<proteinExistence type="inferred from homology"/>
<dbReference type="SUPFAM" id="SSF50242">
    <property type="entry name" value="TIMP-like"/>
    <property type="match status" value="2"/>
</dbReference>
<evidence type="ECO:0000313" key="15">
    <source>
        <dbReference type="Proteomes" id="UP000011518"/>
    </source>
</evidence>
<evidence type="ECO:0000256" key="7">
    <source>
        <dbReference type="ARBA" id="ARBA00022690"/>
    </source>
</evidence>
<evidence type="ECO:0000256" key="6">
    <source>
        <dbReference type="ARBA" id="ARBA00022608"/>
    </source>
</evidence>
<dbReference type="InParanoid" id="L9L0G5"/>
<dbReference type="PANTHER" id="PTHR11844:SF24">
    <property type="entry name" value="METALLOPROTEINASE INHIBITOR 2"/>
    <property type="match status" value="1"/>
</dbReference>
<dbReference type="EMBL" id="KB320577">
    <property type="protein sequence ID" value="ELW68249.1"/>
    <property type="molecule type" value="Genomic_DNA"/>
</dbReference>
<feature type="region of interest" description="Disordered" evidence="12">
    <location>
        <begin position="174"/>
        <end position="358"/>
    </location>
</feature>
<dbReference type="Pfam" id="PF00965">
    <property type="entry name" value="TIMP"/>
    <property type="match status" value="2"/>
</dbReference>
<keyword evidence="8 11" id="KW-1015">Disulfide bond</keyword>
<dbReference type="GO" id="GO:0031012">
    <property type="term" value="C:extracellular matrix"/>
    <property type="evidence" value="ECO:0007669"/>
    <property type="project" value="TreeGrafter"/>
</dbReference>
<dbReference type="GO" id="GO:0008191">
    <property type="term" value="F:metalloendopeptidase inhibitor activity"/>
    <property type="evidence" value="ECO:0007669"/>
    <property type="project" value="InterPro"/>
</dbReference>
<evidence type="ECO:0000256" key="10">
    <source>
        <dbReference type="ARBA" id="ARBA00030102"/>
    </source>
</evidence>
<dbReference type="SMART" id="SM00206">
    <property type="entry name" value="NTR"/>
    <property type="match status" value="1"/>
</dbReference>